<dbReference type="PANTHER" id="PTHR13615:SF3">
    <property type="entry name" value="GLYCOSYLTRANSFERASE-LIKE DOMAIN-CONTAINING PROTEIN 1"/>
    <property type="match status" value="1"/>
</dbReference>
<evidence type="ECO:0000259" key="7">
    <source>
        <dbReference type="Pfam" id="PF00534"/>
    </source>
</evidence>
<dbReference type="Gene3D" id="3.40.50.2000">
    <property type="entry name" value="Glycogen Phosphorylase B"/>
    <property type="match status" value="1"/>
</dbReference>
<evidence type="ECO:0000256" key="2">
    <source>
        <dbReference type="ARBA" id="ARBA00022676"/>
    </source>
</evidence>
<evidence type="ECO:0000256" key="6">
    <source>
        <dbReference type="ARBA" id="ARBA00048439"/>
    </source>
</evidence>
<dbReference type="InterPro" id="IPR001296">
    <property type="entry name" value="Glyco_trans_1"/>
</dbReference>
<accession>A0A381SBN5</accession>
<feature type="domain" description="tRNA-queuosine alpha-mannosyltransferase N-terminal" evidence="8">
    <location>
        <begin position="2"/>
        <end position="172"/>
    </location>
</feature>
<protein>
    <recommendedName>
        <fullName evidence="5">tRNA-queuosine alpha-mannosyltransferase</fullName>
        <ecNumber evidence="4">2.4.1.110</ecNumber>
    </recommendedName>
</protein>
<proteinExistence type="inferred from homology"/>
<evidence type="ECO:0000256" key="1">
    <source>
        <dbReference type="ARBA" id="ARBA00009481"/>
    </source>
</evidence>
<evidence type="ECO:0000259" key="8">
    <source>
        <dbReference type="Pfam" id="PF12038"/>
    </source>
</evidence>
<keyword evidence="3" id="KW-0808">Transferase</keyword>
<dbReference type="Pfam" id="PF00534">
    <property type="entry name" value="Glycos_transf_1"/>
    <property type="match status" value="1"/>
</dbReference>
<dbReference type="InterPro" id="IPR022701">
    <property type="entry name" value="QTMAN_N"/>
</dbReference>
<dbReference type="EMBL" id="UINC01002829">
    <property type="protein sequence ID" value="SVA00711.1"/>
    <property type="molecule type" value="Genomic_DNA"/>
</dbReference>
<comment type="catalytic activity">
    <reaction evidence="6">
        <text>queuosine(34) in tRNA(Asp) + GDP-alpha-D-mannose = O-4''-alpha-D-mannosylqueuosine(34) in tRNA(Asp) + GDP + H(+)</text>
        <dbReference type="Rhea" id="RHEA:12885"/>
        <dbReference type="Rhea" id="RHEA-COMP:18572"/>
        <dbReference type="Rhea" id="RHEA-COMP:18581"/>
        <dbReference type="ChEBI" id="CHEBI:15378"/>
        <dbReference type="ChEBI" id="CHEBI:57527"/>
        <dbReference type="ChEBI" id="CHEBI:58189"/>
        <dbReference type="ChEBI" id="CHEBI:194431"/>
        <dbReference type="ChEBI" id="CHEBI:194442"/>
        <dbReference type="EC" id="2.4.1.110"/>
    </reaction>
    <physiologicalReaction direction="left-to-right" evidence="6">
        <dbReference type="Rhea" id="RHEA:12886"/>
    </physiologicalReaction>
</comment>
<reference evidence="9" key="1">
    <citation type="submission" date="2018-05" db="EMBL/GenBank/DDBJ databases">
        <authorList>
            <person name="Lanie J.A."/>
            <person name="Ng W.-L."/>
            <person name="Kazmierczak K.M."/>
            <person name="Andrzejewski T.M."/>
            <person name="Davidsen T.M."/>
            <person name="Wayne K.J."/>
            <person name="Tettelin H."/>
            <person name="Glass J.I."/>
            <person name="Rusch D."/>
            <person name="Podicherti R."/>
            <person name="Tsui H.-C.T."/>
            <person name="Winkler M.E."/>
        </authorList>
    </citation>
    <scope>NUCLEOTIDE SEQUENCE</scope>
</reference>
<evidence type="ECO:0000256" key="5">
    <source>
        <dbReference type="ARBA" id="ARBA00044539"/>
    </source>
</evidence>
<evidence type="ECO:0000256" key="3">
    <source>
        <dbReference type="ARBA" id="ARBA00022679"/>
    </source>
</evidence>
<keyword evidence="2" id="KW-0328">Glycosyltransferase</keyword>
<feature type="domain" description="Glycosyl transferase family 1" evidence="7">
    <location>
        <begin position="179"/>
        <end position="327"/>
    </location>
</feature>
<dbReference type="SUPFAM" id="SSF53756">
    <property type="entry name" value="UDP-Glycosyltransferase/glycogen phosphorylase"/>
    <property type="match status" value="1"/>
</dbReference>
<sequence length="374" mass="43961">MKILIAEPFCSGSHKTWAEGYQKHSSHDVEIISLPGRFWKWRMHGGAITLAKRYHHLNYKPDLILATDMLNLPVFQSLVKPECPVAIYFHENQFTYPWSPNDADVELQRDKHYGFINYSSALSADHVYFNSKFHLDSFFTGLEDFLRQFPDYREIQNIDKIQAKSSVLHLGIDLRNFDEFKIEKNDSELPLILWNHRWEHDKNPEAFFDALIQLSQMGGKFNLAVLGEEFKEELPCFTNARKQLEKHIVQFGYTDSFEKYTKWLWKADILPVTSNQDFFGASIMEAVYCGVIPLFPNRLTYPELFNRKRNTHLFYDDYEDLLIKLEELVMNFPLENTHFLKDISGQFDWSKIAVAYDRTFLNLIVANSQSDQVL</sequence>
<evidence type="ECO:0000313" key="9">
    <source>
        <dbReference type="EMBL" id="SVA00711.1"/>
    </source>
</evidence>
<gene>
    <name evidence="9" type="ORF">METZ01_LOCUS53565</name>
</gene>
<dbReference type="PANTHER" id="PTHR13615">
    <property type="entry name" value="GLYCOSYLTRANSFERASE-LIKE 1"/>
    <property type="match status" value="1"/>
</dbReference>
<dbReference type="Pfam" id="PF12038">
    <property type="entry name" value="QTMAN_N"/>
    <property type="match status" value="1"/>
</dbReference>
<name>A0A381SBN5_9ZZZZ</name>
<dbReference type="AlphaFoldDB" id="A0A381SBN5"/>
<evidence type="ECO:0000256" key="4">
    <source>
        <dbReference type="ARBA" id="ARBA00044517"/>
    </source>
</evidence>
<organism evidence="9">
    <name type="scientific">marine metagenome</name>
    <dbReference type="NCBI Taxonomy" id="408172"/>
    <lineage>
        <taxon>unclassified sequences</taxon>
        <taxon>metagenomes</taxon>
        <taxon>ecological metagenomes</taxon>
    </lineage>
</organism>
<dbReference type="EC" id="2.4.1.110" evidence="4"/>
<dbReference type="GO" id="GO:0016438">
    <property type="term" value="F:tRNA-queuosine(34) beta-mannosyltransferase activity"/>
    <property type="evidence" value="ECO:0007669"/>
    <property type="project" value="UniProtKB-EC"/>
</dbReference>
<dbReference type="InterPro" id="IPR051862">
    <property type="entry name" value="GT-like_domain_containing_1"/>
</dbReference>
<comment type="similarity">
    <text evidence="1">Belongs to the glycosyltransferase group 1 family. Glycosyltransferase 4 subfamily.</text>
</comment>